<proteinExistence type="inferred from homology"/>
<accession>A0A9W4H269</accession>
<keyword evidence="2 11" id="KW-0575">Peroxidase</keyword>
<dbReference type="Pfam" id="PF04261">
    <property type="entry name" value="Dyp_perox_N"/>
    <property type="match status" value="1"/>
</dbReference>
<evidence type="ECO:0000256" key="3">
    <source>
        <dbReference type="ARBA" id="ARBA00022617"/>
    </source>
</evidence>
<dbReference type="InterPro" id="IPR048328">
    <property type="entry name" value="Dyp_perox_C"/>
</dbReference>
<comment type="similarity">
    <text evidence="8">Belongs to the DyP-type peroxidase family.</text>
</comment>
<dbReference type="NCBIfam" id="TIGR01413">
    <property type="entry name" value="Dyp_perox_fam"/>
    <property type="match status" value="1"/>
</dbReference>
<dbReference type="SUPFAM" id="SSF54909">
    <property type="entry name" value="Dimeric alpha+beta barrel"/>
    <property type="match status" value="1"/>
</dbReference>
<sequence>MNRKSTTVSFHGPHQAGVATRAQDHVLLLAYDLPAGAGLRPLLTAWTALLADAAAGTCAATELTGADPARLTATLGVGPALLRRLGRPLPEGLTDLPAFDRDALDPGLCGGDLLVQLCADDVHVLHQTAAALTRLAGERPRWRQAGFRQSVRGTPRNLLAFKDGTENPPADDVWLRHGPFAGGTCMVVRRVALDVPAFTAMPIPRQEAAIGRSLASGAPLGARLETDPADLALLPPSAHLRVCHHSRDGGARMLRRGYSYAGDRPGDEGLLFIAFMRDLRLFTAMQRRMDAADAITPATTTRGSAVFAVLPGVAQDGVLGLSPLGL</sequence>
<dbReference type="Proteomes" id="UP001153328">
    <property type="component" value="Unassembled WGS sequence"/>
</dbReference>
<evidence type="ECO:0000313" key="12">
    <source>
        <dbReference type="Proteomes" id="UP001153328"/>
    </source>
</evidence>
<keyword evidence="3" id="KW-0349">Heme</keyword>
<evidence type="ECO:0000256" key="8">
    <source>
        <dbReference type="ARBA" id="ARBA00025737"/>
    </source>
</evidence>
<evidence type="ECO:0000256" key="4">
    <source>
        <dbReference type="ARBA" id="ARBA00022723"/>
    </source>
</evidence>
<dbReference type="RefSeq" id="WP_205048548.1">
    <property type="nucleotide sequence ID" value="NZ_CAJVAX010000017.1"/>
</dbReference>
<dbReference type="EMBL" id="CAJVAX010000017">
    <property type="protein sequence ID" value="CAG7644154.1"/>
    <property type="molecule type" value="Genomic_DNA"/>
</dbReference>
<name>A0A9W4H269_9ACTN</name>
<dbReference type="PANTHER" id="PTHR30521:SF4">
    <property type="entry name" value="DEFERROCHELATASE"/>
    <property type="match status" value="1"/>
</dbReference>
<dbReference type="GO" id="GO:0046872">
    <property type="term" value="F:metal ion binding"/>
    <property type="evidence" value="ECO:0007669"/>
    <property type="project" value="UniProtKB-KW"/>
</dbReference>
<dbReference type="InterPro" id="IPR006314">
    <property type="entry name" value="Dyp_peroxidase"/>
</dbReference>
<dbReference type="PROSITE" id="PS51404">
    <property type="entry name" value="DYP_PEROXIDASE"/>
    <property type="match status" value="1"/>
</dbReference>
<dbReference type="AlphaFoldDB" id="A0A9W4H269"/>
<feature type="domain" description="Dyp-type peroxidase C-terminal" evidence="10">
    <location>
        <begin position="154"/>
        <end position="313"/>
    </location>
</feature>
<evidence type="ECO:0000256" key="6">
    <source>
        <dbReference type="ARBA" id="ARBA00023002"/>
    </source>
</evidence>
<feature type="domain" description="Dyp-type peroxidase N-terminal" evidence="9">
    <location>
        <begin position="15"/>
        <end position="148"/>
    </location>
</feature>
<dbReference type="EC" id="1.11.1.19" evidence="11"/>
<organism evidence="11 12">
    <name type="scientific">Actinacidiphila bryophytorum</name>
    <dbReference type="NCBI Taxonomy" id="1436133"/>
    <lineage>
        <taxon>Bacteria</taxon>
        <taxon>Bacillati</taxon>
        <taxon>Actinomycetota</taxon>
        <taxon>Actinomycetes</taxon>
        <taxon>Kitasatosporales</taxon>
        <taxon>Streptomycetaceae</taxon>
        <taxon>Actinacidiphila</taxon>
    </lineage>
</organism>
<keyword evidence="4" id="KW-0479">Metal-binding</keyword>
<evidence type="ECO:0000259" key="9">
    <source>
        <dbReference type="Pfam" id="PF04261"/>
    </source>
</evidence>
<dbReference type="Pfam" id="PF20628">
    <property type="entry name" value="Dyp_perox_C"/>
    <property type="match status" value="1"/>
</dbReference>
<evidence type="ECO:0000256" key="7">
    <source>
        <dbReference type="ARBA" id="ARBA00023004"/>
    </source>
</evidence>
<evidence type="ECO:0000256" key="1">
    <source>
        <dbReference type="ARBA" id="ARBA00001970"/>
    </source>
</evidence>
<protein>
    <submittedName>
        <fullName evidence="11">Dye-decolorizing peroxidase Tfu_3078</fullName>
        <ecNumber evidence="11">1.11.1.19</ecNumber>
    </submittedName>
</protein>
<evidence type="ECO:0000256" key="5">
    <source>
        <dbReference type="ARBA" id="ARBA00022729"/>
    </source>
</evidence>
<evidence type="ECO:0000256" key="2">
    <source>
        <dbReference type="ARBA" id="ARBA00022559"/>
    </source>
</evidence>
<evidence type="ECO:0000313" key="11">
    <source>
        <dbReference type="EMBL" id="CAG7644154.1"/>
    </source>
</evidence>
<comment type="caution">
    <text evidence="11">The sequence shown here is derived from an EMBL/GenBank/DDBJ whole genome shotgun (WGS) entry which is preliminary data.</text>
</comment>
<keyword evidence="12" id="KW-1185">Reference proteome</keyword>
<keyword evidence="6 11" id="KW-0560">Oxidoreductase</keyword>
<keyword evidence="5" id="KW-0732">Signal</keyword>
<dbReference type="InterPro" id="IPR011008">
    <property type="entry name" value="Dimeric_a/b-barrel"/>
</dbReference>
<reference evidence="11" key="1">
    <citation type="submission" date="2021-06" db="EMBL/GenBank/DDBJ databases">
        <authorList>
            <person name="Arsene-Ploetze F."/>
        </authorList>
    </citation>
    <scope>NUCLEOTIDE SEQUENCE</scope>
    <source>
        <strain evidence="11">SBRY1</strain>
    </source>
</reference>
<dbReference type="GO" id="GO:0004601">
    <property type="term" value="F:peroxidase activity"/>
    <property type="evidence" value="ECO:0007669"/>
    <property type="project" value="UniProtKB-KW"/>
</dbReference>
<dbReference type="PANTHER" id="PTHR30521">
    <property type="entry name" value="DEFERROCHELATASE/PEROXIDASE"/>
    <property type="match status" value="1"/>
</dbReference>
<comment type="cofactor">
    <cofactor evidence="1">
        <name>heme b</name>
        <dbReference type="ChEBI" id="CHEBI:60344"/>
    </cofactor>
</comment>
<gene>
    <name evidence="11" type="ORF">SBRY_30987</name>
</gene>
<dbReference type="GO" id="GO:0005829">
    <property type="term" value="C:cytosol"/>
    <property type="evidence" value="ECO:0007669"/>
    <property type="project" value="TreeGrafter"/>
</dbReference>
<keyword evidence="7" id="KW-0408">Iron</keyword>
<evidence type="ECO:0000259" key="10">
    <source>
        <dbReference type="Pfam" id="PF20628"/>
    </source>
</evidence>
<dbReference type="InterPro" id="IPR048327">
    <property type="entry name" value="Dyp_perox_N"/>
</dbReference>
<dbReference type="GO" id="GO:0020037">
    <property type="term" value="F:heme binding"/>
    <property type="evidence" value="ECO:0007669"/>
    <property type="project" value="InterPro"/>
</dbReference>